<keyword evidence="2" id="KW-0285">Flavoprotein</keyword>
<dbReference type="GO" id="GO:0004497">
    <property type="term" value="F:monooxygenase activity"/>
    <property type="evidence" value="ECO:0007669"/>
    <property type="project" value="UniProtKB-KW"/>
</dbReference>
<dbReference type="PANTHER" id="PTHR43004:SF19">
    <property type="entry name" value="BINDING MONOOXYGENASE, PUTATIVE (JCVI)-RELATED"/>
    <property type="match status" value="1"/>
</dbReference>
<feature type="region of interest" description="Disordered" evidence="4">
    <location>
        <begin position="455"/>
        <end position="489"/>
    </location>
</feature>
<dbReference type="RefSeq" id="WP_343967137.1">
    <property type="nucleotide sequence ID" value="NZ_BAAAHK010000004.1"/>
</dbReference>
<dbReference type="Pfam" id="PF01494">
    <property type="entry name" value="FAD_binding_3"/>
    <property type="match status" value="1"/>
</dbReference>
<keyword evidence="6" id="KW-0503">Monooxygenase</keyword>
<dbReference type="InterPro" id="IPR036188">
    <property type="entry name" value="FAD/NAD-bd_sf"/>
</dbReference>
<evidence type="ECO:0000256" key="3">
    <source>
        <dbReference type="ARBA" id="ARBA00022827"/>
    </source>
</evidence>
<evidence type="ECO:0000256" key="2">
    <source>
        <dbReference type="ARBA" id="ARBA00022630"/>
    </source>
</evidence>
<evidence type="ECO:0000313" key="6">
    <source>
        <dbReference type="EMBL" id="GAA0933868.1"/>
    </source>
</evidence>
<dbReference type="InterPro" id="IPR050641">
    <property type="entry name" value="RIFMO-like"/>
</dbReference>
<sequence length="489" mass="52225">MTDDAQVERARGDAPDGVLVIGAGPTGLLLAAELSLAGIPVTLADKATERSGQSRALSLQPRSVEILHSRGLLQPLLDDAVDQVPAGHFAGLPVTLDYSSWDTRFPYQLGIPQARIEQHLENHLAARGIAVRRGLELTGLTQDAAGVEASFADGTTMRTGWLIGCDGGRSAVRKLTAIDFPGRDGRMSAVVADVVLDDQRAESSGRWQLPSLVPRDGAVLTLIPLGHGVHRVLFTGPEQQLLVREDPIGFDEVSEALTNWYGAKVVLREIRWASRFTDAVRQADRYRAGRVFLAGDAAHIHSPTGGQGMNLGLQDAFNLGWKLAAYLNGEAPEELLDSYHDERHPVAAAVLANTRAQGVLMIPDDDIACLRETFLDLLRIPEANHRLAGVISGLGIAYAPGDHPLIGRRMPDLELGDGTTIAGLLAAGRPLLLELEGFAAARVLVRPDGYVAWATDDPEGQPDTDSSNASAVWSMASSSRSRTASSAAR</sequence>
<dbReference type="PANTHER" id="PTHR43004">
    <property type="entry name" value="TRK SYSTEM POTASSIUM UPTAKE PROTEIN"/>
    <property type="match status" value="1"/>
</dbReference>
<dbReference type="SUPFAM" id="SSF51905">
    <property type="entry name" value="FAD/NAD(P)-binding domain"/>
    <property type="match status" value="1"/>
</dbReference>
<comment type="caution">
    <text evidence="6">The sequence shown here is derived from an EMBL/GenBank/DDBJ whole genome shotgun (WGS) entry which is preliminary data.</text>
</comment>
<keyword evidence="3" id="KW-0274">FAD</keyword>
<comment type="cofactor">
    <cofactor evidence="1">
        <name>FAD</name>
        <dbReference type="ChEBI" id="CHEBI:57692"/>
    </cofactor>
</comment>
<evidence type="ECO:0000313" key="7">
    <source>
        <dbReference type="Proteomes" id="UP001500542"/>
    </source>
</evidence>
<keyword evidence="7" id="KW-1185">Reference proteome</keyword>
<dbReference type="EMBL" id="BAAAHK010000004">
    <property type="protein sequence ID" value="GAA0933868.1"/>
    <property type="molecule type" value="Genomic_DNA"/>
</dbReference>
<dbReference type="PRINTS" id="PR00420">
    <property type="entry name" value="RNGMNOXGNASE"/>
</dbReference>
<keyword evidence="6" id="KW-0560">Oxidoreductase</keyword>
<protein>
    <submittedName>
        <fullName evidence="6">FAD-dependent monooxygenase</fullName>
    </submittedName>
</protein>
<gene>
    <name evidence="6" type="ORF">GCM10009554_19450</name>
</gene>
<feature type="compositionally biased region" description="Low complexity" evidence="4">
    <location>
        <begin position="466"/>
        <end position="489"/>
    </location>
</feature>
<evidence type="ECO:0000256" key="4">
    <source>
        <dbReference type="SAM" id="MobiDB-lite"/>
    </source>
</evidence>
<dbReference type="Gene3D" id="3.30.70.2450">
    <property type="match status" value="1"/>
</dbReference>
<name>A0ABP4ADW9_9ACTN</name>
<accession>A0ABP4ADW9</accession>
<organism evidence="6 7">
    <name type="scientific">Kribbella koreensis</name>
    <dbReference type="NCBI Taxonomy" id="57909"/>
    <lineage>
        <taxon>Bacteria</taxon>
        <taxon>Bacillati</taxon>
        <taxon>Actinomycetota</taxon>
        <taxon>Actinomycetes</taxon>
        <taxon>Propionibacteriales</taxon>
        <taxon>Kribbellaceae</taxon>
        <taxon>Kribbella</taxon>
    </lineage>
</organism>
<dbReference type="InterPro" id="IPR002938">
    <property type="entry name" value="FAD-bd"/>
</dbReference>
<evidence type="ECO:0000256" key="1">
    <source>
        <dbReference type="ARBA" id="ARBA00001974"/>
    </source>
</evidence>
<reference evidence="7" key="1">
    <citation type="journal article" date="2019" name="Int. J. Syst. Evol. Microbiol.">
        <title>The Global Catalogue of Microorganisms (GCM) 10K type strain sequencing project: providing services to taxonomists for standard genome sequencing and annotation.</title>
        <authorList>
            <consortium name="The Broad Institute Genomics Platform"/>
            <consortium name="The Broad Institute Genome Sequencing Center for Infectious Disease"/>
            <person name="Wu L."/>
            <person name="Ma J."/>
        </authorList>
    </citation>
    <scope>NUCLEOTIDE SEQUENCE [LARGE SCALE GENOMIC DNA]</scope>
    <source>
        <strain evidence="7">JCM 10977</strain>
    </source>
</reference>
<feature type="domain" description="FAD-binding" evidence="5">
    <location>
        <begin position="18"/>
        <end position="353"/>
    </location>
</feature>
<dbReference type="Gene3D" id="3.40.30.120">
    <property type="match status" value="2"/>
</dbReference>
<proteinExistence type="predicted"/>
<dbReference type="Gene3D" id="3.50.50.60">
    <property type="entry name" value="FAD/NAD(P)-binding domain"/>
    <property type="match status" value="1"/>
</dbReference>
<evidence type="ECO:0000259" key="5">
    <source>
        <dbReference type="Pfam" id="PF01494"/>
    </source>
</evidence>
<dbReference type="Proteomes" id="UP001500542">
    <property type="component" value="Unassembled WGS sequence"/>
</dbReference>